<comment type="caution">
    <text evidence="1">The sequence shown here is derived from an EMBL/GenBank/DDBJ whole genome shotgun (WGS) entry which is preliminary data.</text>
</comment>
<protein>
    <submittedName>
        <fullName evidence="1">Uncharacterized protein</fullName>
    </submittedName>
</protein>
<organism evidence="1 2">
    <name type="scientific">Methyloceanibacter superfactus</name>
    <dbReference type="NCBI Taxonomy" id="1774969"/>
    <lineage>
        <taxon>Bacteria</taxon>
        <taxon>Pseudomonadati</taxon>
        <taxon>Pseudomonadota</taxon>
        <taxon>Alphaproteobacteria</taxon>
        <taxon>Hyphomicrobiales</taxon>
        <taxon>Hyphomicrobiaceae</taxon>
        <taxon>Methyloceanibacter</taxon>
    </lineage>
</organism>
<dbReference type="AlphaFoldDB" id="A0A1E3VIT9"/>
<gene>
    <name evidence="1" type="ORF">AUC69_04365</name>
</gene>
<evidence type="ECO:0000313" key="1">
    <source>
        <dbReference type="EMBL" id="ODR93440.1"/>
    </source>
</evidence>
<dbReference type="Proteomes" id="UP000094472">
    <property type="component" value="Unassembled WGS sequence"/>
</dbReference>
<dbReference type="RefSeq" id="WP_069442974.1">
    <property type="nucleotide sequence ID" value="NZ_LPWF01000038.1"/>
</dbReference>
<keyword evidence="2" id="KW-1185">Reference proteome</keyword>
<dbReference type="STRING" id="1774969.AUC69_04365"/>
<sequence length="87" mass="9061">MPGNFGFGAGVTPDPGLYLSTGVGYYDGDIKVYIDGGKIVLNVVKRPVSTTFATLWVPETKILAAGSACRSAPPTATPGLMARSRGW</sequence>
<name>A0A1E3VIT9_9HYPH</name>
<proteinExistence type="predicted"/>
<evidence type="ECO:0000313" key="2">
    <source>
        <dbReference type="Proteomes" id="UP000094472"/>
    </source>
</evidence>
<reference evidence="1 2" key="1">
    <citation type="journal article" date="2016" name="Environ. Microbiol.">
        <title>New Methyloceanibacter diversity from North Sea sediments includes methanotroph containing solely the soluble methane monooxygenase.</title>
        <authorList>
            <person name="Vekeman B."/>
            <person name="Kerckhof F.M."/>
            <person name="Cremers G."/>
            <person name="de Vos P."/>
            <person name="Vandamme P."/>
            <person name="Boon N."/>
            <person name="Op den Camp H.J."/>
            <person name="Heylen K."/>
        </authorList>
    </citation>
    <scope>NUCLEOTIDE SEQUENCE [LARGE SCALE GENOMIC DNA]</scope>
    <source>
        <strain evidence="1 2">R-67175</strain>
    </source>
</reference>
<accession>A0A1E3VIT9</accession>
<dbReference type="EMBL" id="LPWF01000038">
    <property type="protein sequence ID" value="ODR93440.1"/>
    <property type="molecule type" value="Genomic_DNA"/>
</dbReference>